<dbReference type="InterPro" id="IPR016039">
    <property type="entry name" value="Thiolase-like"/>
</dbReference>
<dbReference type="InterPro" id="IPR002155">
    <property type="entry name" value="Thiolase"/>
</dbReference>
<evidence type="ECO:0000313" key="2">
    <source>
        <dbReference type="EMBL" id="GAA1835967.1"/>
    </source>
</evidence>
<organism evidence="2 3">
    <name type="scientific">Pseudonocardia ailaonensis</name>
    <dbReference type="NCBI Taxonomy" id="367279"/>
    <lineage>
        <taxon>Bacteria</taxon>
        <taxon>Bacillati</taxon>
        <taxon>Actinomycetota</taxon>
        <taxon>Actinomycetes</taxon>
        <taxon>Pseudonocardiales</taxon>
        <taxon>Pseudonocardiaceae</taxon>
        <taxon>Pseudonocardia</taxon>
    </lineage>
</organism>
<dbReference type="CDD" id="cd00829">
    <property type="entry name" value="SCP-x_thiolase"/>
    <property type="match status" value="1"/>
</dbReference>
<reference evidence="2 3" key="1">
    <citation type="journal article" date="2019" name="Int. J. Syst. Evol. Microbiol.">
        <title>The Global Catalogue of Microorganisms (GCM) 10K type strain sequencing project: providing services to taxonomists for standard genome sequencing and annotation.</title>
        <authorList>
            <consortium name="The Broad Institute Genomics Platform"/>
            <consortium name="The Broad Institute Genome Sequencing Center for Infectious Disease"/>
            <person name="Wu L."/>
            <person name="Ma J."/>
        </authorList>
    </citation>
    <scope>NUCLEOTIDE SEQUENCE [LARGE SCALE GENOMIC DNA]</scope>
    <source>
        <strain evidence="2 3">JCM 16009</strain>
    </source>
</reference>
<comment type="caution">
    <text evidence="2">The sequence shown here is derived from an EMBL/GenBank/DDBJ whole genome shotgun (WGS) entry which is preliminary data.</text>
</comment>
<sequence>MPTAVAPRTPSPRDAVIVGAFNTRQARRLEGETSDSVTLAAIKGALADAGVALSEVDGLNILPGLDPNGTRTYGYLLDIPYFWVGRAAPGPPGVLEAATAIEAGVCDTVVLAAGEAGLHTDRSTVAPWTRPSNEFIECWGLMTPAEFALAAQEYMARFSVDPRKIAHIAAVIRNNGSRNPEAVYHGKGPFTADDVLASRMIAEPYHLLDCATTAEGGSALVLTTAERARDLDVPAIRVLGGGSESWGPSYTHPPTYDRTGMLGRAAADRAFARAGLDRSDVDVFELYDNFSWEIVRYFEAFRYCEVGEGPDFVAGGAIEVGGRYPIVTDGGTMSHSHTGESQRHQRVVQAVRQLRGTSAANQVADARVALVAVLGDVVLLGRD</sequence>
<gene>
    <name evidence="2" type="ORF">GCM10009836_12970</name>
</gene>
<evidence type="ECO:0000313" key="3">
    <source>
        <dbReference type="Proteomes" id="UP001500449"/>
    </source>
</evidence>
<dbReference type="EMBL" id="BAAAQK010000004">
    <property type="protein sequence ID" value="GAA1835967.1"/>
    <property type="molecule type" value="Genomic_DNA"/>
</dbReference>
<dbReference type="SUPFAM" id="SSF53901">
    <property type="entry name" value="Thiolase-like"/>
    <property type="match status" value="1"/>
</dbReference>
<accession>A0ABN2MSV2</accession>
<name>A0ABN2MSV2_9PSEU</name>
<evidence type="ECO:0000259" key="1">
    <source>
        <dbReference type="Pfam" id="PF22691"/>
    </source>
</evidence>
<dbReference type="Gene3D" id="3.40.47.10">
    <property type="match status" value="1"/>
</dbReference>
<proteinExistence type="predicted"/>
<dbReference type="PANTHER" id="PTHR42870:SF1">
    <property type="entry name" value="NON-SPECIFIC LIPID-TRANSFER PROTEIN-LIKE 2"/>
    <property type="match status" value="1"/>
</dbReference>
<dbReference type="PANTHER" id="PTHR42870">
    <property type="entry name" value="ACETYL-COA C-ACETYLTRANSFERASE"/>
    <property type="match status" value="1"/>
</dbReference>
<dbReference type="Pfam" id="PF22691">
    <property type="entry name" value="Thiolase_C_1"/>
    <property type="match status" value="1"/>
</dbReference>
<feature type="domain" description="Thiolase C-terminal" evidence="1">
    <location>
        <begin position="263"/>
        <end position="377"/>
    </location>
</feature>
<protein>
    <submittedName>
        <fullName evidence="2">Thiolase family protein</fullName>
    </submittedName>
</protein>
<keyword evidence="3" id="KW-1185">Reference proteome</keyword>
<dbReference type="PIRSF" id="PIRSF000429">
    <property type="entry name" value="Ac-CoA_Ac_transf"/>
    <property type="match status" value="1"/>
</dbReference>
<dbReference type="Proteomes" id="UP001500449">
    <property type="component" value="Unassembled WGS sequence"/>
</dbReference>
<dbReference type="InterPro" id="IPR055140">
    <property type="entry name" value="Thiolase_C_2"/>
</dbReference>